<accession>A0A1T1ASC5</accession>
<dbReference type="SUPFAM" id="SSF56784">
    <property type="entry name" value="HAD-like"/>
    <property type="match status" value="1"/>
</dbReference>
<organism evidence="2 3">
    <name type="scientific">Rhodoferax fermentans</name>
    <dbReference type="NCBI Taxonomy" id="28066"/>
    <lineage>
        <taxon>Bacteria</taxon>
        <taxon>Pseudomonadati</taxon>
        <taxon>Pseudomonadota</taxon>
        <taxon>Betaproteobacteria</taxon>
        <taxon>Burkholderiales</taxon>
        <taxon>Comamonadaceae</taxon>
        <taxon>Rhodoferax</taxon>
    </lineage>
</organism>
<proteinExistence type="predicted"/>
<dbReference type="GO" id="GO:0005737">
    <property type="term" value="C:cytoplasm"/>
    <property type="evidence" value="ECO:0007669"/>
    <property type="project" value="TreeGrafter"/>
</dbReference>
<name>A0A1T1ASC5_RHOFE</name>
<dbReference type="InterPro" id="IPR023214">
    <property type="entry name" value="HAD_sf"/>
</dbReference>
<sequence>MVDVCHRAQQPNRQPSGDSAWIVQCDFDGTISTIDVTDSLLQRFGRPGWQALEDAWERGEIGSRECMKGQVALLDMDREELDAHLSTIVVDPYFGDFVQAARERGMLVQVVSDGIDYAIHSVLQRHGLADLPVIANRLLQTGPRSWQLQSPWASAHCLRASGNCKCERLAEQQQAHHVRVLFVGDGSSDFCVSGKADFVLAKYKLIDHCVAKHIPHAAFSDFSEALALLPQPMEVAV</sequence>
<reference evidence="2 3" key="1">
    <citation type="submission" date="2017-01" db="EMBL/GenBank/DDBJ databases">
        <title>Genome sequencing of Rhodoferax fermentans JCM 7819.</title>
        <authorList>
            <person name="Kim Y.J."/>
            <person name="Farh M.E.-A."/>
            <person name="Yang D.-C."/>
        </authorList>
    </citation>
    <scope>NUCLEOTIDE SEQUENCE [LARGE SCALE GENOMIC DNA]</scope>
    <source>
        <strain evidence="2 3">JCM 7819</strain>
    </source>
</reference>
<dbReference type="GO" id="GO:0000287">
    <property type="term" value="F:magnesium ion binding"/>
    <property type="evidence" value="ECO:0007669"/>
    <property type="project" value="TreeGrafter"/>
</dbReference>
<dbReference type="AlphaFoldDB" id="A0A1T1ASC5"/>
<dbReference type="EMBL" id="MTJN01000002">
    <property type="protein sequence ID" value="OOV06875.1"/>
    <property type="molecule type" value="Genomic_DNA"/>
</dbReference>
<evidence type="ECO:0000313" key="3">
    <source>
        <dbReference type="Proteomes" id="UP000190750"/>
    </source>
</evidence>
<dbReference type="Proteomes" id="UP000190750">
    <property type="component" value="Unassembled WGS sequence"/>
</dbReference>
<dbReference type="NCBIfam" id="TIGR01488">
    <property type="entry name" value="HAD-SF-IB"/>
    <property type="match status" value="1"/>
</dbReference>
<keyword evidence="1" id="KW-0378">Hydrolase</keyword>
<gene>
    <name evidence="2" type="ORF">RF819_09140</name>
</gene>
<dbReference type="PANTHER" id="PTHR43344:SF21">
    <property type="entry name" value="POLYOL PHOSPHATE PHOSPHATASE PYP1"/>
    <property type="match status" value="1"/>
</dbReference>
<dbReference type="GO" id="GO:0036424">
    <property type="term" value="F:L-phosphoserine phosphatase activity"/>
    <property type="evidence" value="ECO:0007669"/>
    <property type="project" value="TreeGrafter"/>
</dbReference>
<comment type="caution">
    <text evidence="2">The sequence shown here is derived from an EMBL/GenBank/DDBJ whole genome shotgun (WGS) entry which is preliminary data.</text>
</comment>
<dbReference type="Gene3D" id="3.90.1470.20">
    <property type="match status" value="1"/>
</dbReference>
<dbReference type="GO" id="GO:0006564">
    <property type="term" value="P:L-serine biosynthetic process"/>
    <property type="evidence" value="ECO:0007669"/>
    <property type="project" value="TreeGrafter"/>
</dbReference>
<dbReference type="Gene3D" id="3.40.50.1000">
    <property type="entry name" value="HAD superfamily/HAD-like"/>
    <property type="match status" value="1"/>
</dbReference>
<keyword evidence="3" id="KW-1185">Reference proteome</keyword>
<dbReference type="InterPro" id="IPR006384">
    <property type="entry name" value="HAD_hydro_PyrdxlP_Pase-like"/>
</dbReference>
<dbReference type="InterPro" id="IPR036412">
    <property type="entry name" value="HAD-like_sf"/>
</dbReference>
<evidence type="ECO:0000256" key="1">
    <source>
        <dbReference type="ARBA" id="ARBA00022801"/>
    </source>
</evidence>
<protein>
    <submittedName>
        <fullName evidence="2">Phosphatase</fullName>
    </submittedName>
</protein>
<evidence type="ECO:0000313" key="2">
    <source>
        <dbReference type="EMBL" id="OOV06875.1"/>
    </source>
</evidence>
<dbReference type="NCBIfam" id="TIGR01489">
    <property type="entry name" value="DKMTPPase-SF"/>
    <property type="match status" value="1"/>
</dbReference>
<dbReference type="InterPro" id="IPR050582">
    <property type="entry name" value="HAD-like_SerB"/>
</dbReference>
<dbReference type="STRING" id="28066.RF819_09140"/>
<dbReference type="Pfam" id="PF12710">
    <property type="entry name" value="HAD"/>
    <property type="match status" value="1"/>
</dbReference>
<dbReference type="PANTHER" id="PTHR43344">
    <property type="entry name" value="PHOSPHOSERINE PHOSPHATASE"/>
    <property type="match status" value="1"/>
</dbReference>